<dbReference type="PROSITE" id="PS50109">
    <property type="entry name" value="HIS_KIN"/>
    <property type="match status" value="1"/>
</dbReference>
<keyword evidence="4" id="KW-1003">Cell membrane</keyword>
<comment type="caution">
    <text evidence="17">The sequence shown here is derived from an EMBL/GenBank/DDBJ whole genome shotgun (WGS) entry which is preliminary data.</text>
</comment>
<keyword evidence="7 14" id="KW-0812">Transmembrane</keyword>
<evidence type="ECO:0000256" key="9">
    <source>
        <dbReference type="ARBA" id="ARBA00022777"/>
    </source>
</evidence>
<name>A0A943EGD8_9FIRM</name>
<evidence type="ECO:0000313" key="17">
    <source>
        <dbReference type="EMBL" id="MBS5587481.1"/>
    </source>
</evidence>
<dbReference type="InterPro" id="IPR005467">
    <property type="entry name" value="His_kinase_dom"/>
</dbReference>
<organism evidence="17 18">
    <name type="scientific">Thomasclavelia spiroformis</name>
    <dbReference type="NCBI Taxonomy" id="29348"/>
    <lineage>
        <taxon>Bacteria</taxon>
        <taxon>Bacillati</taxon>
        <taxon>Bacillota</taxon>
        <taxon>Erysipelotrichia</taxon>
        <taxon>Erysipelotrichales</taxon>
        <taxon>Coprobacillaceae</taxon>
        <taxon>Thomasclavelia</taxon>
    </lineage>
</organism>
<evidence type="ECO:0000259" key="15">
    <source>
        <dbReference type="PROSITE" id="PS50109"/>
    </source>
</evidence>
<dbReference type="Proteomes" id="UP000751224">
    <property type="component" value="Unassembled WGS sequence"/>
</dbReference>
<dbReference type="SMART" id="SM00388">
    <property type="entry name" value="HisKA"/>
    <property type="match status" value="1"/>
</dbReference>
<evidence type="ECO:0000259" key="16">
    <source>
        <dbReference type="PROSITE" id="PS50885"/>
    </source>
</evidence>
<keyword evidence="11 14" id="KW-1133">Transmembrane helix</keyword>
<keyword evidence="10" id="KW-0067">ATP-binding</keyword>
<feature type="domain" description="Histidine kinase" evidence="15">
    <location>
        <begin position="237"/>
        <end position="437"/>
    </location>
</feature>
<dbReference type="PANTHER" id="PTHR45528:SF1">
    <property type="entry name" value="SENSOR HISTIDINE KINASE CPXA"/>
    <property type="match status" value="1"/>
</dbReference>
<dbReference type="RefSeq" id="WP_303885847.1">
    <property type="nucleotide sequence ID" value="NZ_JAGZCC010000005.1"/>
</dbReference>
<dbReference type="SUPFAM" id="SSF47384">
    <property type="entry name" value="Homodimeric domain of signal transducing histidine kinase"/>
    <property type="match status" value="1"/>
</dbReference>
<evidence type="ECO:0000256" key="4">
    <source>
        <dbReference type="ARBA" id="ARBA00022475"/>
    </source>
</evidence>
<dbReference type="CDD" id="cd00082">
    <property type="entry name" value="HisKA"/>
    <property type="match status" value="1"/>
</dbReference>
<evidence type="ECO:0000256" key="12">
    <source>
        <dbReference type="ARBA" id="ARBA00023012"/>
    </source>
</evidence>
<keyword evidence="6" id="KW-0808">Transferase</keyword>
<keyword evidence="9 17" id="KW-0418">Kinase</keyword>
<evidence type="ECO:0000256" key="5">
    <source>
        <dbReference type="ARBA" id="ARBA00022553"/>
    </source>
</evidence>
<dbReference type="GO" id="GO:0005886">
    <property type="term" value="C:plasma membrane"/>
    <property type="evidence" value="ECO:0007669"/>
    <property type="project" value="UniProtKB-SubCell"/>
</dbReference>
<keyword evidence="13 14" id="KW-0472">Membrane</keyword>
<dbReference type="InterPro" id="IPR036890">
    <property type="entry name" value="HATPase_C_sf"/>
</dbReference>
<evidence type="ECO:0000256" key="8">
    <source>
        <dbReference type="ARBA" id="ARBA00022741"/>
    </source>
</evidence>
<dbReference type="SUPFAM" id="SSF55874">
    <property type="entry name" value="ATPase domain of HSP90 chaperone/DNA topoisomerase II/histidine kinase"/>
    <property type="match status" value="1"/>
</dbReference>
<dbReference type="PANTHER" id="PTHR45528">
    <property type="entry name" value="SENSOR HISTIDINE KINASE CPXA"/>
    <property type="match status" value="1"/>
</dbReference>
<feature type="transmembrane region" description="Helical" evidence="14">
    <location>
        <begin position="12"/>
        <end position="30"/>
    </location>
</feature>
<dbReference type="InterPro" id="IPR003594">
    <property type="entry name" value="HATPase_dom"/>
</dbReference>
<feature type="domain" description="HAMP" evidence="16">
    <location>
        <begin position="178"/>
        <end position="229"/>
    </location>
</feature>
<evidence type="ECO:0000256" key="7">
    <source>
        <dbReference type="ARBA" id="ARBA00022692"/>
    </source>
</evidence>
<evidence type="ECO:0000256" key="3">
    <source>
        <dbReference type="ARBA" id="ARBA00012438"/>
    </source>
</evidence>
<evidence type="ECO:0000256" key="11">
    <source>
        <dbReference type="ARBA" id="ARBA00022989"/>
    </source>
</evidence>
<dbReference type="Gene3D" id="1.10.287.130">
    <property type="match status" value="1"/>
</dbReference>
<evidence type="ECO:0000256" key="6">
    <source>
        <dbReference type="ARBA" id="ARBA00022679"/>
    </source>
</evidence>
<dbReference type="GO" id="GO:0005524">
    <property type="term" value="F:ATP binding"/>
    <property type="evidence" value="ECO:0007669"/>
    <property type="project" value="UniProtKB-KW"/>
</dbReference>
<comment type="subcellular location">
    <subcellularLocation>
        <location evidence="2">Cell membrane</location>
        <topology evidence="2">Multi-pass membrane protein</topology>
    </subcellularLocation>
</comment>
<accession>A0A943EGD8</accession>
<evidence type="ECO:0000256" key="14">
    <source>
        <dbReference type="SAM" id="Phobius"/>
    </source>
</evidence>
<feature type="transmembrane region" description="Helical" evidence="14">
    <location>
        <begin position="161"/>
        <end position="181"/>
    </location>
</feature>
<dbReference type="InterPro" id="IPR003661">
    <property type="entry name" value="HisK_dim/P_dom"/>
</dbReference>
<evidence type="ECO:0000256" key="10">
    <source>
        <dbReference type="ARBA" id="ARBA00022840"/>
    </source>
</evidence>
<dbReference type="EMBL" id="JAGZCC010000005">
    <property type="protein sequence ID" value="MBS5587481.1"/>
    <property type="molecule type" value="Genomic_DNA"/>
</dbReference>
<keyword evidence="12" id="KW-0902">Two-component regulatory system</keyword>
<dbReference type="Gene3D" id="3.30.565.10">
    <property type="entry name" value="Histidine kinase-like ATPase, C-terminal domain"/>
    <property type="match status" value="1"/>
</dbReference>
<keyword evidence="5" id="KW-0597">Phosphoprotein</keyword>
<keyword evidence="8" id="KW-0547">Nucleotide-binding</keyword>
<dbReference type="EC" id="2.7.13.3" evidence="3"/>
<evidence type="ECO:0000256" key="13">
    <source>
        <dbReference type="ARBA" id="ARBA00023136"/>
    </source>
</evidence>
<dbReference type="Gene3D" id="6.10.340.10">
    <property type="match status" value="1"/>
</dbReference>
<dbReference type="SMART" id="SM00387">
    <property type="entry name" value="HATPase_c"/>
    <property type="match status" value="1"/>
</dbReference>
<proteinExistence type="predicted"/>
<dbReference type="Pfam" id="PF00512">
    <property type="entry name" value="HisKA"/>
    <property type="match status" value="1"/>
</dbReference>
<dbReference type="Pfam" id="PF02518">
    <property type="entry name" value="HATPase_c"/>
    <property type="match status" value="1"/>
</dbReference>
<dbReference type="AlphaFoldDB" id="A0A943EGD8"/>
<dbReference type="InterPro" id="IPR036097">
    <property type="entry name" value="HisK_dim/P_sf"/>
</dbReference>
<evidence type="ECO:0000313" key="18">
    <source>
        <dbReference type="Proteomes" id="UP000751224"/>
    </source>
</evidence>
<sequence length="438" mass="50780">MLKKFSLQRQLVLIFSIISLAVLVIVVPLINKNLTNVIDKQMFQTLETAQRGYIDYDYNPIEKSSDKQIYHLTYDVKNNLIIPSGNMTYDEAKNLSYVFSSYLINMIEDDKETIQKKEEYAGTAIYFQITKKNTNTYVVSLVYSDYSANLISAIRRQIINILYGSFIIVGVVIFLWVSSLIKPLKQIRKYIEDIKNDEESELKITRKDEIGIVSDELIAMKEEINRQSKIKEEMIHNISHDLKTPIALIKSYSQSVKDDIYPYGDKNSSMDVIIENADRLDNKVRSLLYLNRLDFLSNENINTNVNMKELIEHITIQLHGMHPEIEIETDLKDILFKGDEECWRICVENIIENAYRYVNKKIKIILKEDYLEIYNDGEEIDSDNIEALFQPYEKGTKGQFGLGLSIVHKTCTMYGYSVKAINQEVGVSFIIEKKLNSI</sequence>
<dbReference type="PROSITE" id="PS50885">
    <property type="entry name" value="HAMP"/>
    <property type="match status" value="1"/>
</dbReference>
<evidence type="ECO:0000256" key="2">
    <source>
        <dbReference type="ARBA" id="ARBA00004651"/>
    </source>
</evidence>
<evidence type="ECO:0000256" key="1">
    <source>
        <dbReference type="ARBA" id="ARBA00000085"/>
    </source>
</evidence>
<gene>
    <name evidence="17" type="ORF">KHX14_01490</name>
</gene>
<dbReference type="GO" id="GO:0000155">
    <property type="term" value="F:phosphorelay sensor kinase activity"/>
    <property type="evidence" value="ECO:0007669"/>
    <property type="project" value="InterPro"/>
</dbReference>
<dbReference type="InterPro" id="IPR003660">
    <property type="entry name" value="HAMP_dom"/>
</dbReference>
<dbReference type="InterPro" id="IPR050398">
    <property type="entry name" value="HssS/ArlS-like"/>
</dbReference>
<reference evidence="17" key="1">
    <citation type="submission" date="2021-02" db="EMBL/GenBank/DDBJ databases">
        <title>Infant gut strain persistence is associated with maternal origin, phylogeny, and functional potential including surface adhesion and iron acquisition.</title>
        <authorList>
            <person name="Lou Y.C."/>
        </authorList>
    </citation>
    <scope>NUCLEOTIDE SEQUENCE</scope>
    <source>
        <strain evidence="17">L3_108_000G1_dasL3_108_000G1_metabat.metabat.11</strain>
    </source>
</reference>
<protein>
    <recommendedName>
        <fullName evidence="3">histidine kinase</fullName>
        <ecNumber evidence="3">2.7.13.3</ecNumber>
    </recommendedName>
</protein>
<comment type="catalytic activity">
    <reaction evidence="1">
        <text>ATP + protein L-histidine = ADP + protein N-phospho-L-histidine.</text>
        <dbReference type="EC" id="2.7.13.3"/>
    </reaction>
</comment>